<dbReference type="GO" id="GO:0016787">
    <property type="term" value="F:hydrolase activity"/>
    <property type="evidence" value="ECO:0007669"/>
    <property type="project" value="UniProtKB-KW"/>
</dbReference>
<evidence type="ECO:0000313" key="4">
    <source>
        <dbReference type="EMBL" id="RZO74858.1"/>
    </source>
</evidence>
<dbReference type="PRINTS" id="PR00111">
    <property type="entry name" value="ABHYDROLASE"/>
</dbReference>
<proteinExistence type="predicted"/>
<evidence type="ECO:0000256" key="2">
    <source>
        <dbReference type="SAM" id="SignalP"/>
    </source>
</evidence>
<dbReference type="GO" id="GO:0016020">
    <property type="term" value="C:membrane"/>
    <property type="evidence" value="ECO:0007669"/>
    <property type="project" value="TreeGrafter"/>
</dbReference>
<dbReference type="PANTHER" id="PTHR43798:SF31">
    <property type="entry name" value="AB HYDROLASE SUPERFAMILY PROTEIN YCLE"/>
    <property type="match status" value="1"/>
</dbReference>
<protein>
    <submittedName>
        <fullName evidence="4">Alpha/beta hydrolase</fullName>
    </submittedName>
</protein>
<evidence type="ECO:0000256" key="1">
    <source>
        <dbReference type="ARBA" id="ARBA00022801"/>
    </source>
</evidence>
<reference evidence="4 5" key="1">
    <citation type="submission" date="2019-02" db="EMBL/GenBank/DDBJ databases">
        <title>Prokaryotic population dynamics and viral predation in marine succession experiment using metagenomics: the confinement effect.</title>
        <authorList>
            <person name="Haro-Moreno J.M."/>
            <person name="Rodriguez-Valera F."/>
            <person name="Lopez-Perez M."/>
        </authorList>
    </citation>
    <scope>NUCLEOTIDE SEQUENCE [LARGE SCALE GENOMIC DNA]</scope>
    <source>
        <strain evidence="4">MED-G158</strain>
    </source>
</reference>
<dbReference type="AlphaFoldDB" id="A0A520RXB7"/>
<dbReference type="Gene3D" id="3.40.50.1820">
    <property type="entry name" value="alpha/beta hydrolase"/>
    <property type="match status" value="1"/>
</dbReference>
<dbReference type="PANTHER" id="PTHR43798">
    <property type="entry name" value="MONOACYLGLYCEROL LIPASE"/>
    <property type="match status" value="1"/>
</dbReference>
<keyword evidence="2" id="KW-0732">Signal</keyword>
<feature type="chain" id="PRO_5021742506" evidence="2">
    <location>
        <begin position="24"/>
        <end position="292"/>
    </location>
</feature>
<dbReference type="SUPFAM" id="SSF53474">
    <property type="entry name" value="alpha/beta-Hydrolases"/>
    <property type="match status" value="1"/>
</dbReference>
<dbReference type="Pfam" id="PF00561">
    <property type="entry name" value="Abhydrolase_1"/>
    <property type="match status" value="1"/>
</dbReference>
<feature type="domain" description="AB hydrolase-1" evidence="3">
    <location>
        <begin position="55"/>
        <end position="276"/>
    </location>
</feature>
<organism evidence="4 5">
    <name type="scientific">OM182 bacterium</name>
    <dbReference type="NCBI Taxonomy" id="2510334"/>
    <lineage>
        <taxon>Bacteria</taxon>
        <taxon>Pseudomonadati</taxon>
        <taxon>Pseudomonadota</taxon>
        <taxon>Gammaproteobacteria</taxon>
        <taxon>OMG group</taxon>
        <taxon>OM182 clade</taxon>
    </lineage>
</organism>
<dbReference type="InterPro" id="IPR000073">
    <property type="entry name" value="AB_hydrolase_1"/>
</dbReference>
<dbReference type="InterPro" id="IPR050266">
    <property type="entry name" value="AB_hydrolase_sf"/>
</dbReference>
<keyword evidence="1 4" id="KW-0378">Hydrolase</keyword>
<gene>
    <name evidence="4" type="ORF">EVA69_05160</name>
</gene>
<dbReference type="Proteomes" id="UP000320404">
    <property type="component" value="Unassembled WGS sequence"/>
</dbReference>
<sequence>MKPLRTRIWLCLFLSNLLGSALAQDGLRYTLDIGHAELNLVEWAPDSASAELILALPGSGGDYSRYKRIGPLIADAGYRLVVINQRGIMGSTGNLNDLTLHDLADDVIAVADQLGADKFHIAGWAFGNRTSRMLATDYPERVASVTLIAAGGIVPALTEPGELAMLLGDRNLPFDEKMQLARRTLFSAATADALVEDYVESLRYWPDARAAQGQANRNTPLEEWVAGGDGPLLMVMGEDDLTAPIENGHIMKAEHGDRLKLVIVPGAGHVVGLEKPADTAAAIVEFLKNHPL</sequence>
<feature type="signal peptide" evidence="2">
    <location>
        <begin position="1"/>
        <end position="23"/>
    </location>
</feature>
<name>A0A520RXB7_9GAMM</name>
<comment type="caution">
    <text evidence="4">The sequence shown here is derived from an EMBL/GenBank/DDBJ whole genome shotgun (WGS) entry which is preliminary data.</text>
</comment>
<evidence type="ECO:0000313" key="5">
    <source>
        <dbReference type="Proteomes" id="UP000320404"/>
    </source>
</evidence>
<evidence type="ECO:0000259" key="3">
    <source>
        <dbReference type="Pfam" id="PF00561"/>
    </source>
</evidence>
<dbReference type="EMBL" id="SHAH01000079">
    <property type="protein sequence ID" value="RZO74858.1"/>
    <property type="molecule type" value="Genomic_DNA"/>
</dbReference>
<dbReference type="InterPro" id="IPR029058">
    <property type="entry name" value="AB_hydrolase_fold"/>
</dbReference>
<accession>A0A520RXB7</accession>